<reference evidence="1" key="1">
    <citation type="submission" date="2010-07" db="EMBL/GenBank/DDBJ databases">
        <authorList>
            <person name="Muzny D."/>
            <person name="Qin X."/>
            <person name="Deng J."/>
            <person name="Jiang H."/>
            <person name="Liu Y."/>
            <person name="Qu J."/>
            <person name="Song X.-Z."/>
            <person name="Zhang L."/>
            <person name="Thornton R."/>
            <person name="Coyle M."/>
            <person name="Francisco L."/>
            <person name="Jackson L."/>
            <person name="Javaid M."/>
            <person name="Korchina V."/>
            <person name="Kovar C."/>
            <person name="Mata R."/>
            <person name="Mathew T."/>
            <person name="Ngo R."/>
            <person name="Nguyen L."/>
            <person name="Nguyen N."/>
            <person name="Okwuonu G."/>
            <person name="Ongeri F."/>
            <person name="Pham C."/>
            <person name="Simmons D."/>
            <person name="Wilczek-Boney K."/>
            <person name="Hale W."/>
            <person name="Jakkamsetti A."/>
            <person name="Pham P."/>
            <person name="Ruth R."/>
            <person name="San Lucas F."/>
            <person name="Warren J."/>
            <person name="Zhang J."/>
            <person name="Zhao Z."/>
            <person name="Zhou C."/>
            <person name="Zhu D."/>
            <person name="Lee S."/>
            <person name="Bess C."/>
            <person name="Blankenburg K."/>
            <person name="Forbes L."/>
            <person name="Fu Q."/>
            <person name="Gubbala S."/>
            <person name="Hirani K."/>
            <person name="Jayaseelan J.C."/>
            <person name="Lara F."/>
            <person name="Munidasa M."/>
            <person name="Palculict T."/>
            <person name="Patil S."/>
            <person name="Pu L.-L."/>
            <person name="Saada N."/>
            <person name="Tang L."/>
            <person name="Weissenberger G."/>
            <person name="Zhu Y."/>
            <person name="Hemphill L."/>
            <person name="Shang Y."/>
            <person name="Youmans B."/>
            <person name="Ayvaz T."/>
            <person name="Ross M."/>
            <person name="Santibanez J."/>
            <person name="Aqrawi P."/>
            <person name="Gross S."/>
            <person name="Joshi V."/>
            <person name="Fowler G."/>
            <person name="Nazareth L."/>
            <person name="Reid J."/>
            <person name="Worley K."/>
            <person name="Petrosino J."/>
            <person name="Highlander S."/>
            <person name="Gibbs R."/>
        </authorList>
    </citation>
    <scope>NUCLEOTIDE SEQUENCE [LARGE SCALE GENOMIC DNA]</scope>
    <source>
        <strain evidence="1">DSM 16973</strain>
    </source>
</reference>
<organism evidence="1 2">
    <name type="scientific">Hoylesella marshii DSM 16973 = JCM 13450</name>
    <dbReference type="NCBI Taxonomy" id="862515"/>
    <lineage>
        <taxon>Bacteria</taxon>
        <taxon>Pseudomonadati</taxon>
        <taxon>Bacteroidota</taxon>
        <taxon>Bacteroidia</taxon>
        <taxon>Bacteroidales</taxon>
        <taxon>Prevotellaceae</taxon>
        <taxon>Hoylesella</taxon>
    </lineage>
</organism>
<dbReference type="STRING" id="862515.HMPREF0658_1609"/>
<evidence type="ECO:0000313" key="1">
    <source>
        <dbReference type="EMBL" id="EFM01489.1"/>
    </source>
</evidence>
<evidence type="ECO:0000313" key="2">
    <source>
        <dbReference type="Proteomes" id="UP000004394"/>
    </source>
</evidence>
<comment type="caution">
    <text evidence="1">The sequence shown here is derived from an EMBL/GenBank/DDBJ whole genome shotgun (WGS) entry which is preliminary data.</text>
</comment>
<gene>
    <name evidence="1" type="ORF">HMPREF0658_1609</name>
</gene>
<dbReference type="Proteomes" id="UP000004394">
    <property type="component" value="Unassembled WGS sequence"/>
</dbReference>
<sequence>MSRLLTDGGLGDSTEMSVVRWLNKQGMQGTGKARIRERIHSRAEHVSGFFRIFEPQSVMRAYTDFV</sequence>
<protein>
    <submittedName>
        <fullName evidence="1">Uncharacterized protein</fullName>
    </submittedName>
</protein>
<dbReference type="EMBL" id="AEEI01000050">
    <property type="protein sequence ID" value="EFM01489.1"/>
    <property type="molecule type" value="Genomic_DNA"/>
</dbReference>
<dbReference type="AlphaFoldDB" id="E0NTV6"/>
<name>E0NTV6_9BACT</name>
<accession>E0NTV6</accession>
<dbReference type="HOGENOM" id="CLU_2827590_0_0_10"/>
<dbReference type="BioCyc" id="PMAR862515-HMP:GMOO-1633-MONOMER"/>
<proteinExistence type="predicted"/>
<keyword evidence="2" id="KW-1185">Reference proteome</keyword>